<keyword evidence="7 12" id="KW-0132">Cell division</keyword>
<feature type="transmembrane region" description="Helical" evidence="13">
    <location>
        <begin position="276"/>
        <end position="297"/>
    </location>
</feature>
<evidence type="ECO:0000256" key="6">
    <source>
        <dbReference type="ARBA" id="ARBA00022475"/>
    </source>
</evidence>
<comment type="subcellular location">
    <subcellularLocation>
        <location evidence="2">Cell membrane</location>
        <topology evidence="2">Multi-pass membrane protein</topology>
    </subcellularLocation>
</comment>
<dbReference type="NCBIfam" id="NF038346">
    <property type="entry name" value="FtsX_actino"/>
    <property type="match status" value="1"/>
</dbReference>
<organism evidence="16 17">
    <name type="scientific">Actinocrispum wychmicini</name>
    <dbReference type="NCBI Taxonomy" id="1213861"/>
    <lineage>
        <taxon>Bacteria</taxon>
        <taxon>Bacillati</taxon>
        <taxon>Actinomycetota</taxon>
        <taxon>Actinomycetes</taxon>
        <taxon>Pseudonocardiales</taxon>
        <taxon>Pseudonocardiaceae</taxon>
        <taxon>Actinocrispum</taxon>
    </lineage>
</organism>
<comment type="function">
    <text evidence="1">Part of the ABC transporter FtsEX involved in cellular division.</text>
</comment>
<dbReference type="Gene3D" id="3.30.70.3040">
    <property type="match status" value="1"/>
</dbReference>
<keyword evidence="9 13" id="KW-1133">Transmembrane helix</keyword>
<sequence>MRFSFVLTEVFNGLRRNVTMTVAMILTTAISLGLLGGGLLVVRMIDHMRDNFGDKVEVNVYLVKTVWGDTTCTQQPCAGLRSALEGDPAVSGVTYENQDEAYDRFKKIFAGQPELLQLTRKESLPTNFHVRLKEQDRASVIVQTFTGKPGVDRVEDQGVFLERFFGVLNGIQAATFVVAAIQAIAAILLMTNTIQVSAFTRRTEVGIMRLVGATRWYTQLPFLLEAVVAGLVGAILAIAGLIGSKLLFIDKVLAEPIQAGIIPGVSTVDIVAISPWMLLVAILVAVVTGYSTLRLYVRT</sequence>
<evidence type="ECO:0000256" key="4">
    <source>
        <dbReference type="ARBA" id="ARBA00011160"/>
    </source>
</evidence>
<reference evidence="16 17" key="1">
    <citation type="submission" date="2019-03" db="EMBL/GenBank/DDBJ databases">
        <title>Genomic Encyclopedia of Type Strains, Phase IV (KMG-IV): sequencing the most valuable type-strain genomes for metagenomic binning, comparative biology and taxonomic classification.</title>
        <authorList>
            <person name="Goeker M."/>
        </authorList>
    </citation>
    <scope>NUCLEOTIDE SEQUENCE [LARGE SCALE GENOMIC DNA]</scope>
    <source>
        <strain evidence="16 17">DSM 45934</strain>
    </source>
</reference>
<evidence type="ECO:0000313" key="16">
    <source>
        <dbReference type="EMBL" id="TCO62971.1"/>
    </source>
</evidence>
<evidence type="ECO:0000256" key="8">
    <source>
        <dbReference type="ARBA" id="ARBA00022692"/>
    </source>
</evidence>
<evidence type="ECO:0000256" key="13">
    <source>
        <dbReference type="SAM" id="Phobius"/>
    </source>
</evidence>
<dbReference type="InterPro" id="IPR040690">
    <property type="entry name" value="FtsX_ECD"/>
</dbReference>
<gene>
    <name evidence="16" type="ORF">EV192_1021113</name>
</gene>
<dbReference type="GO" id="GO:0051301">
    <property type="term" value="P:cell division"/>
    <property type="evidence" value="ECO:0007669"/>
    <property type="project" value="UniProtKB-KW"/>
</dbReference>
<keyword evidence="11 12" id="KW-0131">Cell cycle</keyword>
<evidence type="ECO:0000313" key="17">
    <source>
        <dbReference type="Proteomes" id="UP000295680"/>
    </source>
</evidence>
<evidence type="ECO:0000256" key="10">
    <source>
        <dbReference type="ARBA" id="ARBA00023136"/>
    </source>
</evidence>
<protein>
    <recommendedName>
        <fullName evidence="5 12">Cell division protein FtsX</fullName>
    </recommendedName>
</protein>
<feature type="transmembrane region" description="Helical" evidence="13">
    <location>
        <begin position="20"/>
        <end position="42"/>
    </location>
</feature>
<comment type="caution">
    <text evidence="16">The sequence shown here is derived from an EMBL/GenBank/DDBJ whole genome shotgun (WGS) entry which is preliminary data.</text>
</comment>
<dbReference type="InterPro" id="IPR047929">
    <property type="entry name" value="FtsX_actino"/>
</dbReference>
<keyword evidence="17" id="KW-1185">Reference proteome</keyword>
<evidence type="ECO:0000256" key="1">
    <source>
        <dbReference type="ARBA" id="ARBA00003552"/>
    </source>
</evidence>
<keyword evidence="10 12" id="KW-0472">Membrane</keyword>
<feature type="domain" description="FtsX extracellular" evidence="15">
    <location>
        <begin position="56"/>
        <end position="154"/>
    </location>
</feature>
<comment type="subunit">
    <text evidence="4">Forms a membrane-associated complex with FtsE.</text>
</comment>
<proteinExistence type="inferred from homology"/>
<evidence type="ECO:0000256" key="9">
    <source>
        <dbReference type="ARBA" id="ARBA00022989"/>
    </source>
</evidence>
<feature type="transmembrane region" description="Helical" evidence="13">
    <location>
        <begin position="222"/>
        <end position="243"/>
    </location>
</feature>
<dbReference type="Pfam" id="PF18075">
    <property type="entry name" value="FtsX_ECD"/>
    <property type="match status" value="1"/>
</dbReference>
<evidence type="ECO:0000256" key="3">
    <source>
        <dbReference type="ARBA" id="ARBA00007379"/>
    </source>
</evidence>
<evidence type="ECO:0000256" key="7">
    <source>
        <dbReference type="ARBA" id="ARBA00022618"/>
    </source>
</evidence>
<evidence type="ECO:0000259" key="14">
    <source>
        <dbReference type="Pfam" id="PF02687"/>
    </source>
</evidence>
<evidence type="ECO:0000259" key="15">
    <source>
        <dbReference type="Pfam" id="PF18075"/>
    </source>
</evidence>
<name>A0A4R2JRT0_9PSEU</name>
<dbReference type="OrthoDB" id="9812531at2"/>
<dbReference type="Pfam" id="PF02687">
    <property type="entry name" value="FtsX"/>
    <property type="match status" value="1"/>
</dbReference>
<keyword evidence="8 13" id="KW-0812">Transmembrane</keyword>
<dbReference type="AlphaFoldDB" id="A0A4R2JRT0"/>
<feature type="domain" description="ABC3 transporter permease C-terminal" evidence="14">
    <location>
        <begin position="177"/>
        <end position="294"/>
    </location>
</feature>
<evidence type="ECO:0000256" key="5">
    <source>
        <dbReference type="ARBA" id="ARBA00021907"/>
    </source>
</evidence>
<dbReference type="InterPro" id="IPR003838">
    <property type="entry name" value="ABC3_permease_C"/>
</dbReference>
<dbReference type="EMBL" id="SLWS01000002">
    <property type="protein sequence ID" value="TCO62971.1"/>
    <property type="molecule type" value="Genomic_DNA"/>
</dbReference>
<dbReference type="PANTHER" id="PTHR47755:SF1">
    <property type="entry name" value="CELL DIVISION PROTEIN FTSX"/>
    <property type="match status" value="1"/>
</dbReference>
<dbReference type="PANTHER" id="PTHR47755">
    <property type="entry name" value="CELL DIVISION PROTEIN FTSX"/>
    <property type="match status" value="1"/>
</dbReference>
<dbReference type="GO" id="GO:0005886">
    <property type="term" value="C:plasma membrane"/>
    <property type="evidence" value="ECO:0007669"/>
    <property type="project" value="UniProtKB-SubCell"/>
</dbReference>
<dbReference type="PIRSF" id="PIRSF003097">
    <property type="entry name" value="FtsX"/>
    <property type="match status" value="1"/>
</dbReference>
<dbReference type="Proteomes" id="UP000295680">
    <property type="component" value="Unassembled WGS sequence"/>
</dbReference>
<evidence type="ECO:0000256" key="11">
    <source>
        <dbReference type="ARBA" id="ARBA00023306"/>
    </source>
</evidence>
<comment type="similarity">
    <text evidence="3 12">Belongs to the ABC-4 integral membrane protein family. FtsX subfamily.</text>
</comment>
<keyword evidence="6 12" id="KW-1003">Cell membrane</keyword>
<dbReference type="InterPro" id="IPR004513">
    <property type="entry name" value="FtsX"/>
</dbReference>
<evidence type="ECO:0000256" key="2">
    <source>
        <dbReference type="ARBA" id="ARBA00004651"/>
    </source>
</evidence>
<evidence type="ECO:0000256" key="12">
    <source>
        <dbReference type="PIRNR" id="PIRNR003097"/>
    </source>
</evidence>
<dbReference type="RefSeq" id="WP_132115121.1">
    <property type="nucleotide sequence ID" value="NZ_SLWS01000002.1"/>
</dbReference>
<accession>A0A4R2JRT0</accession>